<dbReference type="Gene3D" id="3.30.40.10">
    <property type="entry name" value="Zinc/RING finger domain, C3HC4 (zinc finger)"/>
    <property type="match status" value="1"/>
</dbReference>
<evidence type="ECO:0000313" key="8">
    <source>
        <dbReference type="Proteomes" id="UP001054252"/>
    </source>
</evidence>
<comment type="caution">
    <text evidence="7">The sequence shown here is derived from an EMBL/GenBank/DDBJ whole genome shotgun (WGS) entry which is preliminary data.</text>
</comment>
<dbReference type="PANTHER" id="PTHR47094">
    <property type="entry name" value="ELFLESS, ISOFORM B"/>
    <property type="match status" value="1"/>
</dbReference>
<protein>
    <recommendedName>
        <fullName evidence="6">RING-type domain-containing protein</fullName>
    </recommendedName>
</protein>
<organism evidence="7 8">
    <name type="scientific">Rubroshorea leprosula</name>
    <dbReference type="NCBI Taxonomy" id="152421"/>
    <lineage>
        <taxon>Eukaryota</taxon>
        <taxon>Viridiplantae</taxon>
        <taxon>Streptophyta</taxon>
        <taxon>Embryophyta</taxon>
        <taxon>Tracheophyta</taxon>
        <taxon>Spermatophyta</taxon>
        <taxon>Magnoliopsida</taxon>
        <taxon>eudicotyledons</taxon>
        <taxon>Gunneridae</taxon>
        <taxon>Pentapetalae</taxon>
        <taxon>rosids</taxon>
        <taxon>malvids</taxon>
        <taxon>Malvales</taxon>
        <taxon>Dipterocarpaceae</taxon>
        <taxon>Rubroshorea</taxon>
    </lineage>
</organism>
<dbReference type="PROSITE" id="PS50089">
    <property type="entry name" value="ZF_RING_2"/>
    <property type="match status" value="1"/>
</dbReference>
<proteinExistence type="predicted"/>
<reference evidence="7 8" key="1">
    <citation type="journal article" date="2021" name="Commun. Biol.">
        <title>The genome of Shorea leprosula (Dipterocarpaceae) highlights the ecological relevance of drought in aseasonal tropical rainforests.</title>
        <authorList>
            <person name="Ng K.K.S."/>
            <person name="Kobayashi M.J."/>
            <person name="Fawcett J.A."/>
            <person name="Hatakeyama M."/>
            <person name="Paape T."/>
            <person name="Ng C.H."/>
            <person name="Ang C.C."/>
            <person name="Tnah L.H."/>
            <person name="Lee C.T."/>
            <person name="Nishiyama T."/>
            <person name="Sese J."/>
            <person name="O'Brien M.J."/>
            <person name="Copetti D."/>
            <person name="Mohd Noor M.I."/>
            <person name="Ong R.C."/>
            <person name="Putra M."/>
            <person name="Sireger I.Z."/>
            <person name="Indrioko S."/>
            <person name="Kosugi Y."/>
            <person name="Izuno A."/>
            <person name="Isagi Y."/>
            <person name="Lee S.L."/>
            <person name="Shimizu K.K."/>
        </authorList>
    </citation>
    <scope>NUCLEOTIDE SEQUENCE [LARGE SCALE GENOMIC DNA]</scope>
    <source>
        <strain evidence="7">214</strain>
    </source>
</reference>
<keyword evidence="3" id="KW-0862">Zinc</keyword>
<dbReference type="EMBL" id="BPVZ01000001">
    <property type="protein sequence ID" value="GKU86024.1"/>
    <property type="molecule type" value="Genomic_DNA"/>
</dbReference>
<evidence type="ECO:0000256" key="2">
    <source>
        <dbReference type="ARBA" id="ARBA00022771"/>
    </source>
</evidence>
<evidence type="ECO:0000313" key="7">
    <source>
        <dbReference type="EMBL" id="GKU86024.1"/>
    </source>
</evidence>
<dbReference type="GO" id="GO:0032183">
    <property type="term" value="F:SUMO binding"/>
    <property type="evidence" value="ECO:0007669"/>
    <property type="project" value="TreeGrafter"/>
</dbReference>
<dbReference type="Pfam" id="PF13923">
    <property type="entry name" value="zf-C3HC4_2"/>
    <property type="match status" value="1"/>
</dbReference>
<dbReference type="AlphaFoldDB" id="A0AAV5HK24"/>
<feature type="region of interest" description="Disordered" evidence="5">
    <location>
        <begin position="14"/>
        <end position="71"/>
    </location>
</feature>
<keyword evidence="8" id="KW-1185">Reference proteome</keyword>
<feature type="compositionally biased region" description="Low complexity" evidence="5">
    <location>
        <begin position="14"/>
        <end position="34"/>
    </location>
</feature>
<dbReference type="PANTHER" id="PTHR47094:SF1">
    <property type="entry name" value="RING-TYPE E3 UBIQUITIN TRANSFERASE"/>
    <property type="match status" value="1"/>
</dbReference>
<keyword evidence="2 4" id="KW-0863">Zinc-finger</keyword>
<sequence length="238" mass="26203">MLDALEGLLALQHSATSSSHSSMSTQELRGPPLRGFRRRRNLPDLNIPPTESRDQGGSSTQNLFQEVQTSQPAQPVQLALIDVEAIDDDVIESSPRSFAEAKNNSRRSCGGNIIVDLDSDRTTILDSGRISDNNRPRRRRIPTSHPVINCKQYINLESSIQSKTQNVAEPPVPPKEPTFTCPICLGSLVEEMSTRCGHIFCKSCIKAALAVQAKCPTCRKRVTVKELIRVFLPSTGAR</sequence>
<dbReference type="GO" id="GO:0006511">
    <property type="term" value="P:ubiquitin-dependent protein catabolic process"/>
    <property type="evidence" value="ECO:0007669"/>
    <property type="project" value="TreeGrafter"/>
</dbReference>
<name>A0AAV5HK24_9ROSI</name>
<evidence type="ECO:0000256" key="5">
    <source>
        <dbReference type="SAM" id="MobiDB-lite"/>
    </source>
</evidence>
<dbReference type="SUPFAM" id="SSF57850">
    <property type="entry name" value="RING/U-box"/>
    <property type="match status" value="1"/>
</dbReference>
<dbReference type="GO" id="GO:0033768">
    <property type="term" value="C:SUMO-targeted ubiquitin ligase complex"/>
    <property type="evidence" value="ECO:0007669"/>
    <property type="project" value="TreeGrafter"/>
</dbReference>
<gene>
    <name evidence="7" type="ORF">SLEP1_g612</name>
</gene>
<keyword evidence="1" id="KW-0479">Metal-binding</keyword>
<dbReference type="GO" id="GO:0008270">
    <property type="term" value="F:zinc ion binding"/>
    <property type="evidence" value="ECO:0007669"/>
    <property type="project" value="UniProtKB-KW"/>
</dbReference>
<evidence type="ECO:0000256" key="1">
    <source>
        <dbReference type="ARBA" id="ARBA00022723"/>
    </source>
</evidence>
<dbReference type="InterPro" id="IPR013083">
    <property type="entry name" value="Znf_RING/FYVE/PHD"/>
</dbReference>
<dbReference type="GO" id="GO:0140082">
    <property type="term" value="F:SUMO-ubiquitin ligase activity"/>
    <property type="evidence" value="ECO:0007669"/>
    <property type="project" value="TreeGrafter"/>
</dbReference>
<dbReference type="Proteomes" id="UP001054252">
    <property type="component" value="Unassembled WGS sequence"/>
</dbReference>
<dbReference type="InterPro" id="IPR049627">
    <property type="entry name" value="SLX8"/>
</dbReference>
<dbReference type="PROSITE" id="PS00518">
    <property type="entry name" value="ZF_RING_1"/>
    <property type="match status" value="1"/>
</dbReference>
<dbReference type="InterPro" id="IPR001841">
    <property type="entry name" value="Znf_RING"/>
</dbReference>
<evidence type="ECO:0000256" key="4">
    <source>
        <dbReference type="PROSITE-ProRule" id="PRU00175"/>
    </source>
</evidence>
<dbReference type="SMART" id="SM00184">
    <property type="entry name" value="RING"/>
    <property type="match status" value="1"/>
</dbReference>
<accession>A0AAV5HK24</accession>
<evidence type="ECO:0000256" key="3">
    <source>
        <dbReference type="ARBA" id="ARBA00022833"/>
    </source>
</evidence>
<feature type="domain" description="RING-type" evidence="6">
    <location>
        <begin position="181"/>
        <end position="219"/>
    </location>
</feature>
<evidence type="ECO:0000259" key="6">
    <source>
        <dbReference type="PROSITE" id="PS50089"/>
    </source>
</evidence>
<feature type="compositionally biased region" description="Polar residues" evidence="5">
    <location>
        <begin position="55"/>
        <end position="71"/>
    </location>
</feature>
<dbReference type="InterPro" id="IPR017907">
    <property type="entry name" value="Znf_RING_CS"/>
</dbReference>
<dbReference type="GO" id="GO:0061630">
    <property type="term" value="F:ubiquitin protein ligase activity"/>
    <property type="evidence" value="ECO:0007669"/>
    <property type="project" value="InterPro"/>
</dbReference>